<dbReference type="Proteomes" id="UP000800094">
    <property type="component" value="Unassembled WGS sequence"/>
</dbReference>
<accession>A0A6A6IEK0</accession>
<name>A0A6A6IEK0_9PLEO</name>
<reference evidence="2" key="1">
    <citation type="journal article" date="2020" name="Stud. Mycol.">
        <title>101 Dothideomycetes genomes: a test case for predicting lifestyles and emergence of pathogens.</title>
        <authorList>
            <person name="Haridas S."/>
            <person name="Albert R."/>
            <person name="Binder M."/>
            <person name="Bloem J."/>
            <person name="Labutti K."/>
            <person name="Salamov A."/>
            <person name="Andreopoulos B."/>
            <person name="Baker S."/>
            <person name="Barry K."/>
            <person name="Bills G."/>
            <person name="Bluhm B."/>
            <person name="Cannon C."/>
            <person name="Castanera R."/>
            <person name="Culley D."/>
            <person name="Daum C."/>
            <person name="Ezra D."/>
            <person name="Gonzalez J."/>
            <person name="Henrissat B."/>
            <person name="Kuo A."/>
            <person name="Liang C."/>
            <person name="Lipzen A."/>
            <person name="Lutzoni F."/>
            <person name="Magnuson J."/>
            <person name="Mondo S."/>
            <person name="Nolan M."/>
            <person name="Ohm R."/>
            <person name="Pangilinan J."/>
            <person name="Park H.-J."/>
            <person name="Ramirez L."/>
            <person name="Alfaro M."/>
            <person name="Sun H."/>
            <person name="Tritt A."/>
            <person name="Yoshinaga Y."/>
            <person name="Zwiers L.-H."/>
            <person name="Turgeon B."/>
            <person name="Goodwin S."/>
            <person name="Spatafora J."/>
            <person name="Crous P."/>
            <person name="Grigoriev I."/>
        </authorList>
    </citation>
    <scope>NUCLEOTIDE SEQUENCE</scope>
    <source>
        <strain evidence="2">CBS 122368</strain>
    </source>
</reference>
<proteinExistence type="predicted"/>
<dbReference type="EMBL" id="ML987195">
    <property type="protein sequence ID" value="KAF2249005.1"/>
    <property type="molecule type" value="Genomic_DNA"/>
</dbReference>
<protein>
    <submittedName>
        <fullName evidence="2">Uncharacterized protein</fullName>
    </submittedName>
</protein>
<feature type="region of interest" description="Disordered" evidence="1">
    <location>
        <begin position="127"/>
        <end position="147"/>
    </location>
</feature>
<evidence type="ECO:0000313" key="3">
    <source>
        <dbReference type="Proteomes" id="UP000800094"/>
    </source>
</evidence>
<sequence length="277" mass="31437">MRRCTINSAPSWGRHSPARSLATKRAAVVDWRMPPQPSRMRIVGPPTVRREAQSSVSELQVSASPVQILKQRRRRLLSIGPLIWVDDRLIRGRSTSSGLAQSRRSASAEDTLFQSWRGRERGRRALKRPLYADRSTSRSSTVAVSGRLPQSRPARLVARKGSLVLQIGDRLDIGCAHVRSRQRRLRGGSRISRHVAICHSHHRRALPQRICGVPGYCCKRKSPWPAGVARHRRHRRERCWRQVAQSASVRARATRRWHAAMVILDRVCLRARAVAIT</sequence>
<dbReference type="GeneID" id="54575233"/>
<dbReference type="AlphaFoldDB" id="A0A6A6IEK0"/>
<feature type="compositionally biased region" description="Low complexity" evidence="1">
    <location>
        <begin position="132"/>
        <end position="145"/>
    </location>
</feature>
<evidence type="ECO:0000256" key="1">
    <source>
        <dbReference type="SAM" id="MobiDB-lite"/>
    </source>
</evidence>
<keyword evidence="3" id="KW-1185">Reference proteome</keyword>
<dbReference type="RefSeq" id="XP_033684009.1">
    <property type="nucleotide sequence ID" value="XM_033821903.1"/>
</dbReference>
<evidence type="ECO:0000313" key="2">
    <source>
        <dbReference type="EMBL" id="KAF2249005.1"/>
    </source>
</evidence>
<gene>
    <name evidence="2" type="ORF">BU26DRAFT_310017</name>
</gene>
<organism evidence="2 3">
    <name type="scientific">Trematosphaeria pertusa</name>
    <dbReference type="NCBI Taxonomy" id="390896"/>
    <lineage>
        <taxon>Eukaryota</taxon>
        <taxon>Fungi</taxon>
        <taxon>Dikarya</taxon>
        <taxon>Ascomycota</taxon>
        <taxon>Pezizomycotina</taxon>
        <taxon>Dothideomycetes</taxon>
        <taxon>Pleosporomycetidae</taxon>
        <taxon>Pleosporales</taxon>
        <taxon>Massarineae</taxon>
        <taxon>Trematosphaeriaceae</taxon>
        <taxon>Trematosphaeria</taxon>
    </lineage>
</organism>